<evidence type="ECO:0000313" key="2">
    <source>
        <dbReference type="Proteomes" id="UP001152523"/>
    </source>
</evidence>
<evidence type="ECO:0008006" key="3">
    <source>
        <dbReference type="Google" id="ProtNLM"/>
    </source>
</evidence>
<gene>
    <name evidence="1" type="ORF">CEPIT_LOCUS14943</name>
</gene>
<evidence type="ECO:0000313" key="1">
    <source>
        <dbReference type="EMBL" id="CAH9099337.1"/>
    </source>
</evidence>
<dbReference type="InterPro" id="IPR043133">
    <property type="entry name" value="GTP-CH-I_C/QueF"/>
</dbReference>
<keyword evidence="2" id="KW-1185">Reference proteome</keyword>
<dbReference type="AlphaFoldDB" id="A0AAV0DK94"/>
<organism evidence="1 2">
    <name type="scientific">Cuscuta epithymum</name>
    <dbReference type="NCBI Taxonomy" id="186058"/>
    <lineage>
        <taxon>Eukaryota</taxon>
        <taxon>Viridiplantae</taxon>
        <taxon>Streptophyta</taxon>
        <taxon>Embryophyta</taxon>
        <taxon>Tracheophyta</taxon>
        <taxon>Spermatophyta</taxon>
        <taxon>Magnoliopsida</taxon>
        <taxon>eudicotyledons</taxon>
        <taxon>Gunneridae</taxon>
        <taxon>Pentapetalae</taxon>
        <taxon>asterids</taxon>
        <taxon>lamiids</taxon>
        <taxon>Solanales</taxon>
        <taxon>Convolvulaceae</taxon>
        <taxon>Cuscuteae</taxon>
        <taxon>Cuscuta</taxon>
        <taxon>Cuscuta subgen. Cuscuta</taxon>
    </lineage>
</organism>
<comment type="caution">
    <text evidence="1">The sequence shown here is derived from an EMBL/GenBank/DDBJ whole genome shotgun (WGS) entry which is preliminary data.</text>
</comment>
<dbReference type="EMBL" id="CAMAPF010000105">
    <property type="protein sequence ID" value="CAH9099337.1"/>
    <property type="molecule type" value="Genomic_DNA"/>
</dbReference>
<proteinExistence type="predicted"/>
<accession>A0AAV0DK94</accession>
<sequence length="124" mass="13656">MSSDLFLSNSPPNSSLGDKTTIKGLKYHWSNQDIFVDVDTWIFTRVAIPQHPSTDLSRLVEKIVKDGNSYTTLLQIARAVAETALTENDYVSAISVSVKVEKPTQAAADSADSWGAEVFRVKPR</sequence>
<dbReference type="Proteomes" id="UP001152523">
    <property type="component" value="Unassembled WGS sequence"/>
</dbReference>
<name>A0AAV0DK94_9ASTE</name>
<protein>
    <recommendedName>
        <fullName evidence="3">Dihydroneopterin aldolase</fullName>
    </recommendedName>
</protein>
<dbReference type="Gene3D" id="3.30.1130.10">
    <property type="match status" value="1"/>
</dbReference>
<reference evidence="1" key="1">
    <citation type="submission" date="2022-07" db="EMBL/GenBank/DDBJ databases">
        <authorList>
            <person name="Macas J."/>
            <person name="Novak P."/>
            <person name="Neumann P."/>
        </authorList>
    </citation>
    <scope>NUCLEOTIDE SEQUENCE</scope>
</reference>